<reference evidence="1" key="2">
    <citation type="submission" date="2014-03" db="EMBL/GenBank/DDBJ databases">
        <title>The whipworm genome and dual-species transcriptomics of an intimate host-pathogen interaction.</title>
        <authorList>
            <person name="Foth B.J."/>
            <person name="Tsai I.J."/>
            <person name="Reid A.J."/>
            <person name="Bancroft A.J."/>
            <person name="Nichol S."/>
            <person name="Tracey A."/>
            <person name="Holroyd N."/>
            <person name="Cotton J.A."/>
            <person name="Stanley E.J."/>
            <person name="Zarowiecki M."/>
            <person name="Liu J.Z."/>
            <person name="Huckvale T."/>
            <person name="Cooper P.J."/>
            <person name="Grencis R.K."/>
            <person name="Berriman M."/>
        </authorList>
    </citation>
    <scope>NUCLEOTIDE SEQUENCE [LARGE SCALE GENOMIC DNA]</scope>
</reference>
<dbReference type="EMBL" id="HG805822">
    <property type="protein sequence ID" value="CDW52428.1"/>
    <property type="molecule type" value="Genomic_DNA"/>
</dbReference>
<organism evidence="1 2">
    <name type="scientific">Trichuris trichiura</name>
    <name type="common">Whipworm</name>
    <name type="synonym">Trichocephalus trichiurus</name>
    <dbReference type="NCBI Taxonomy" id="36087"/>
    <lineage>
        <taxon>Eukaryota</taxon>
        <taxon>Metazoa</taxon>
        <taxon>Ecdysozoa</taxon>
        <taxon>Nematoda</taxon>
        <taxon>Enoplea</taxon>
        <taxon>Dorylaimia</taxon>
        <taxon>Trichinellida</taxon>
        <taxon>Trichuridae</taxon>
        <taxon>Trichuris</taxon>
    </lineage>
</organism>
<evidence type="ECO:0000313" key="2">
    <source>
        <dbReference type="Proteomes" id="UP000030665"/>
    </source>
</evidence>
<dbReference type="Proteomes" id="UP000030665">
    <property type="component" value="Unassembled WGS sequence"/>
</dbReference>
<sequence>MDILNWVIDPFTAAGDVQLSLLEELIALQKNEHLKATLKCDYHDGRSESMQPLFRIKRFDACKFLVAVEAIRLNEFPYWILQFGAQQIVTVKDSSAENLTNCCKENFDL</sequence>
<gene>
    <name evidence="1" type="ORF">TTRE_0000068701</name>
</gene>
<name>A0A077YY96_TRITR</name>
<proteinExistence type="predicted"/>
<accession>A0A077YY96</accession>
<dbReference type="AlphaFoldDB" id="A0A077YY96"/>
<protein>
    <submittedName>
        <fullName evidence="1">Uncharacterized protein</fullName>
    </submittedName>
</protein>
<evidence type="ECO:0000313" key="1">
    <source>
        <dbReference type="EMBL" id="CDW52428.1"/>
    </source>
</evidence>
<keyword evidence="2" id="KW-1185">Reference proteome</keyword>
<reference evidence="1" key="1">
    <citation type="submission" date="2014-01" db="EMBL/GenBank/DDBJ databases">
        <authorList>
            <person name="Aslett M."/>
        </authorList>
    </citation>
    <scope>NUCLEOTIDE SEQUENCE</scope>
</reference>